<keyword evidence="4" id="KW-0677">Repeat</keyword>
<evidence type="ECO:0000256" key="6">
    <source>
        <dbReference type="ARBA" id="ARBA00022840"/>
    </source>
</evidence>
<dbReference type="EMBL" id="GL376571">
    <property type="status" value="NOT_ANNOTATED_CDS"/>
    <property type="molecule type" value="Genomic_DNA"/>
</dbReference>
<dbReference type="FunCoup" id="K3X2F8">
    <property type="interactions" value="2"/>
</dbReference>
<proteinExistence type="predicted"/>
<dbReference type="GO" id="GO:0005524">
    <property type="term" value="F:ATP binding"/>
    <property type="evidence" value="ECO:0007669"/>
    <property type="project" value="UniProtKB-KW"/>
</dbReference>
<dbReference type="GO" id="GO:0016887">
    <property type="term" value="F:ATP hydrolysis activity"/>
    <property type="evidence" value="ECO:0007669"/>
    <property type="project" value="InterPro"/>
</dbReference>
<dbReference type="HOGENOM" id="CLU_000604_27_1_1"/>
<keyword evidence="6" id="KW-0067">ATP-binding</keyword>
<dbReference type="Pfam" id="PF00664">
    <property type="entry name" value="ABC_membrane"/>
    <property type="match status" value="2"/>
</dbReference>
<accession>K3X2F8</accession>
<feature type="domain" description="ABC transporter" evidence="11">
    <location>
        <begin position="1149"/>
        <end position="1383"/>
    </location>
</feature>
<evidence type="ECO:0000259" key="11">
    <source>
        <dbReference type="PROSITE" id="PS50893"/>
    </source>
</evidence>
<evidence type="ECO:0000256" key="1">
    <source>
        <dbReference type="ARBA" id="ARBA00004128"/>
    </source>
</evidence>
<dbReference type="FunFam" id="3.40.50.300:FF:000997">
    <property type="entry name" value="Multidrug resistance-associated protein 1"/>
    <property type="match status" value="1"/>
</dbReference>
<evidence type="ECO:0000256" key="7">
    <source>
        <dbReference type="ARBA" id="ARBA00022989"/>
    </source>
</evidence>
<feature type="transmembrane region" description="Helical" evidence="10">
    <location>
        <begin position="1055"/>
        <end position="1075"/>
    </location>
</feature>
<dbReference type="InterPro" id="IPR017871">
    <property type="entry name" value="ABC_transporter-like_CS"/>
</dbReference>
<dbReference type="eggNOG" id="KOG0054">
    <property type="taxonomic scope" value="Eukaryota"/>
</dbReference>
<dbReference type="CDD" id="cd18580">
    <property type="entry name" value="ABC_6TM_ABCC_D2"/>
    <property type="match status" value="1"/>
</dbReference>
<comment type="subcellular location">
    <subcellularLocation>
        <location evidence="1">Vacuole membrane</location>
        <topology evidence="1">Multi-pass membrane protein</topology>
    </subcellularLocation>
</comment>
<dbReference type="InterPro" id="IPR044746">
    <property type="entry name" value="ABCC_6TM_D1"/>
</dbReference>
<evidence type="ECO:0000259" key="12">
    <source>
        <dbReference type="PROSITE" id="PS50929"/>
    </source>
</evidence>
<dbReference type="PANTHER" id="PTHR24223:SF443">
    <property type="entry name" value="MULTIDRUG-RESISTANCE LIKE PROTEIN 1, ISOFORM I"/>
    <property type="match status" value="1"/>
</dbReference>
<keyword evidence="3 10" id="KW-0812">Transmembrane</keyword>
<evidence type="ECO:0000256" key="5">
    <source>
        <dbReference type="ARBA" id="ARBA00022741"/>
    </source>
</evidence>
<dbReference type="SMART" id="SM00382">
    <property type="entry name" value="AAA"/>
    <property type="match status" value="2"/>
</dbReference>
<dbReference type="EnsemblProtists" id="PYU1_T011407">
    <property type="protein sequence ID" value="PYU1_T011407"/>
    <property type="gene ID" value="PYU1_G011382"/>
</dbReference>
<name>K3X2F8_GLOUD</name>
<dbReference type="InterPro" id="IPR003593">
    <property type="entry name" value="AAA+_ATPase"/>
</dbReference>
<reference evidence="14" key="2">
    <citation type="submission" date="2010-04" db="EMBL/GenBank/DDBJ databases">
        <authorList>
            <person name="Buell R."/>
            <person name="Hamilton J."/>
            <person name="Hostetler J."/>
        </authorList>
    </citation>
    <scope>NUCLEOTIDE SEQUENCE [LARGE SCALE GENOMIC DNA]</scope>
    <source>
        <strain evidence="14">DAOM:BR144</strain>
    </source>
</reference>
<evidence type="ECO:0000256" key="9">
    <source>
        <dbReference type="SAM" id="MobiDB-lite"/>
    </source>
</evidence>
<dbReference type="InParanoid" id="K3X2F8"/>
<feature type="domain" description="ABC transmembrane type-1" evidence="12">
    <location>
        <begin position="824"/>
        <end position="1112"/>
    </location>
</feature>
<feature type="transmembrane region" description="Helical" evidence="10">
    <location>
        <begin position="273"/>
        <end position="289"/>
    </location>
</feature>
<dbReference type="InterPro" id="IPR050173">
    <property type="entry name" value="ABC_transporter_C-like"/>
</dbReference>
<feature type="domain" description="ABC transporter" evidence="11">
    <location>
        <begin position="514"/>
        <end position="740"/>
    </location>
</feature>
<dbReference type="OMA" id="QDVNFHI"/>
<dbReference type="SUPFAM" id="SSF90123">
    <property type="entry name" value="ABC transporter transmembrane region"/>
    <property type="match status" value="2"/>
</dbReference>
<dbReference type="CDD" id="cd03244">
    <property type="entry name" value="ABCC_MRP_domain2"/>
    <property type="match status" value="1"/>
</dbReference>
<dbReference type="CDD" id="cd18579">
    <property type="entry name" value="ABC_6TM_ABCC_D1"/>
    <property type="match status" value="1"/>
</dbReference>
<reference evidence="13" key="3">
    <citation type="submission" date="2015-02" db="UniProtKB">
        <authorList>
            <consortium name="EnsemblProtists"/>
        </authorList>
    </citation>
    <scope>IDENTIFICATION</scope>
    <source>
        <strain evidence="13">DAOM BR144</strain>
    </source>
</reference>
<evidence type="ECO:0000256" key="8">
    <source>
        <dbReference type="ARBA" id="ARBA00023136"/>
    </source>
</evidence>
<keyword evidence="7 10" id="KW-1133">Transmembrane helix</keyword>
<organism evidence="13 14">
    <name type="scientific">Globisporangium ultimum (strain ATCC 200006 / CBS 805.95 / DAOM BR144)</name>
    <name type="common">Pythium ultimum</name>
    <dbReference type="NCBI Taxonomy" id="431595"/>
    <lineage>
        <taxon>Eukaryota</taxon>
        <taxon>Sar</taxon>
        <taxon>Stramenopiles</taxon>
        <taxon>Oomycota</taxon>
        <taxon>Peronosporomycetes</taxon>
        <taxon>Pythiales</taxon>
        <taxon>Pythiaceae</taxon>
        <taxon>Globisporangium</taxon>
    </lineage>
</organism>
<dbReference type="Gene3D" id="3.40.50.300">
    <property type="entry name" value="P-loop containing nucleotide triphosphate hydrolases"/>
    <property type="match status" value="2"/>
</dbReference>
<dbReference type="InterPro" id="IPR027417">
    <property type="entry name" value="P-loop_NTPase"/>
</dbReference>
<feature type="transmembrane region" description="Helical" evidence="10">
    <location>
        <begin position="969"/>
        <end position="989"/>
    </location>
</feature>
<dbReference type="STRING" id="431595.K3X2F8"/>
<dbReference type="Gene3D" id="1.20.1560.10">
    <property type="entry name" value="ABC transporter type 1, transmembrane domain"/>
    <property type="match status" value="2"/>
</dbReference>
<dbReference type="InterPro" id="IPR044726">
    <property type="entry name" value="ABCC_6TM_D2"/>
</dbReference>
<reference evidence="14" key="1">
    <citation type="journal article" date="2010" name="Genome Biol.">
        <title>Genome sequence of the necrotrophic plant pathogen Pythium ultimum reveals original pathogenicity mechanisms and effector repertoire.</title>
        <authorList>
            <person name="Levesque C.A."/>
            <person name="Brouwer H."/>
            <person name="Cano L."/>
            <person name="Hamilton J.P."/>
            <person name="Holt C."/>
            <person name="Huitema E."/>
            <person name="Raffaele S."/>
            <person name="Robideau G.P."/>
            <person name="Thines M."/>
            <person name="Win J."/>
            <person name="Zerillo M.M."/>
            <person name="Beakes G.W."/>
            <person name="Boore J.L."/>
            <person name="Busam D."/>
            <person name="Dumas B."/>
            <person name="Ferriera S."/>
            <person name="Fuerstenberg S.I."/>
            <person name="Gachon C.M."/>
            <person name="Gaulin E."/>
            <person name="Govers F."/>
            <person name="Grenville-Briggs L."/>
            <person name="Horner N."/>
            <person name="Hostetler J."/>
            <person name="Jiang R.H."/>
            <person name="Johnson J."/>
            <person name="Krajaejun T."/>
            <person name="Lin H."/>
            <person name="Meijer H.J."/>
            <person name="Moore B."/>
            <person name="Morris P."/>
            <person name="Phuntmart V."/>
            <person name="Puiu D."/>
            <person name="Shetty J."/>
            <person name="Stajich J.E."/>
            <person name="Tripathy S."/>
            <person name="Wawra S."/>
            <person name="van West P."/>
            <person name="Whitty B.R."/>
            <person name="Coutinho P.M."/>
            <person name="Henrissat B."/>
            <person name="Martin F."/>
            <person name="Thomas P.D."/>
            <person name="Tyler B.M."/>
            <person name="De Vries R.P."/>
            <person name="Kamoun S."/>
            <person name="Yandell M."/>
            <person name="Tisserat N."/>
            <person name="Buell C.R."/>
        </authorList>
    </citation>
    <scope>NUCLEOTIDE SEQUENCE</scope>
    <source>
        <strain evidence="14">DAOM:BR144</strain>
    </source>
</reference>
<feature type="transmembrane region" description="Helical" evidence="10">
    <location>
        <begin position="378"/>
        <end position="402"/>
    </location>
</feature>
<dbReference type="FunFam" id="3.40.50.300:FF:000163">
    <property type="entry name" value="Multidrug resistance-associated protein member 4"/>
    <property type="match status" value="1"/>
</dbReference>
<protein>
    <submittedName>
        <fullName evidence="13">Uncharacterized protein</fullName>
    </submittedName>
</protein>
<feature type="transmembrane region" description="Helical" evidence="10">
    <location>
        <begin position="193"/>
        <end position="217"/>
    </location>
</feature>
<keyword evidence="2" id="KW-0813">Transport</keyword>
<feature type="domain" description="ABC transmembrane type-1" evidence="12">
    <location>
        <begin position="162"/>
        <end position="437"/>
    </location>
</feature>
<sequence length="1387" mass="154101">MTKESEADYAAVPLTPKLEPLVSSSNAQEPSLKKKKATFLDKYEQDGPMCEKENPFSSAGLISYLTVDWLQPLVSLGARKVLEETDLWPIARENSCDELTTRFIRVYEPILAVQQQQLQQQKASAIAGQPVETKPPFIAPVAKALVKTFQREFTIVFINYSVYILALALQSYIAQAMLDYLNDRVNIFHVSNGYVLVAMMMVTSFIAITCLNCGFFISQRLGVNVRTVIMDVIYQKSLRLSSGARQAYTTGEIVTLMSVDAERVFLCMSDGPWFFIAPFGLILTIVLIALLFDIISALCGAVLMFVVMYVSYLQADRIGQLQSKLLYVVDERVKVTSEALQGIRVMKFYAWEESLARRVEKLREVEVHLYRKFHNLQIVNTAMLFLTPTLLSGVTLGVYVLMEDTISVTDAFTLVAMVNISRHAVHVFPRAIAAISQGLIAFNRIDTYLVGEELDVHRLFEGAAPSTDESASVGTISVRNAQFQWSHSIASPDVVLVRPEDNTEAEMTNHQDTVTKDNTPSASVAPSPRGFRLEGVNIEVDAGELVMIVGVVGSGKSSLLNAILGEMALVDGHLSVNGKLSYVSQESWIRNSSVKENILFESAFDADQYQRVLEATQLALDLNALPHGDQTEIGERGINLSGGQKARVAIARAMYRPDYDILILDDPLSAVDPHVAHAIFNECIVGLAKDKTRLLVLNSHYDLLVHADKILVVQDGRIAGDGSYDQIIAQFPDLRMQSEALAKLEQDVIDEHNGTDEEEKNHEMAVAVARKRTGSSKQKDGIEVEKPQAKDDDAAKLVKAEDRVKGKVTGAIYKAYFDEAGMNGILLLVIFVVLYIVSQGVRTLCDWWQGHWAREMRREGVDPTYSNLKFGMWYLGLIVLCCILIVGRGLMLAEACILSAKNLHNELFRRVLEAPVNRYFDVTPVGRILNRFSNDLDQMDATLPQQYQITFQNTAQVFGSLVVSAFSSYWIGVSYIPMIGIFIATALYFQKTSREVKRLEGISRTPVYNLFGETLTGLHTIRAFKMQDRFVRLNKDAVDTNTRAYFSYWAAGRWLAVRLDWLSIAIVFVVSIYLIATKGQISAVTAGISLTYSMMLTSVVQNTVRAVDKTDNAMTSVERLLHFREIPVEDDGENCAPINPELWPSQGAIKFDKLCLKYRPELPLVLRGVNMDIQGGEKVGICGRTGAGKSSLMIALFRICEFESGTVFIDGIDIQSVKLRDLRRSLAIIPQDPVLYSGSLRENLDPFGEYSDNAIWSVLQQVQLADTVTKWGAGLDFTVSESGDNLSVGQRQLLCIARALLKDSKIVVLDEATANVDTATDNLIQMTIKETFVAKTVLIIAHRINTIMHCNKIAVMDAGRVAEFGAPEDLLSNPDSIFTSLAKRSIQ</sequence>
<feature type="transmembrane region" description="Helical" evidence="10">
    <location>
        <begin position="1081"/>
        <end position="1100"/>
    </location>
</feature>
<keyword evidence="14" id="KW-1185">Reference proteome</keyword>
<evidence type="ECO:0000313" key="13">
    <source>
        <dbReference type="EnsemblProtists" id="PYU1_T011407"/>
    </source>
</evidence>
<dbReference type="InterPro" id="IPR003439">
    <property type="entry name" value="ABC_transporter-like_ATP-bd"/>
</dbReference>
<dbReference type="PANTHER" id="PTHR24223">
    <property type="entry name" value="ATP-BINDING CASSETTE SUB-FAMILY C"/>
    <property type="match status" value="1"/>
</dbReference>
<evidence type="ECO:0000256" key="4">
    <source>
        <dbReference type="ARBA" id="ARBA00022737"/>
    </source>
</evidence>
<feature type="transmembrane region" description="Helical" evidence="10">
    <location>
        <begin position="820"/>
        <end position="837"/>
    </location>
</feature>
<dbReference type="GO" id="GO:0140359">
    <property type="term" value="F:ABC-type transporter activity"/>
    <property type="evidence" value="ECO:0007669"/>
    <property type="project" value="InterPro"/>
</dbReference>
<feature type="transmembrane region" description="Helical" evidence="10">
    <location>
        <begin position="873"/>
        <end position="900"/>
    </location>
</feature>
<dbReference type="Pfam" id="PF00005">
    <property type="entry name" value="ABC_tran"/>
    <property type="match status" value="2"/>
</dbReference>
<keyword evidence="8 10" id="KW-0472">Membrane</keyword>
<keyword evidence="5" id="KW-0547">Nucleotide-binding</keyword>
<dbReference type="VEuPathDB" id="FungiDB:PYU1_G011382"/>
<dbReference type="InterPro" id="IPR011527">
    <property type="entry name" value="ABC1_TM_dom"/>
</dbReference>
<dbReference type="PROSITE" id="PS50929">
    <property type="entry name" value="ABC_TM1F"/>
    <property type="match status" value="2"/>
</dbReference>
<dbReference type="PROSITE" id="PS00211">
    <property type="entry name" value="ABC_TRANSPORTER_1"/>
    <property type="match status" value="2"/>
</dbReference>
<feature type="transmembrane region" description="Helical" evidence="10">
    <location>
        <begin position="153"/>
        <end position="173"/>
    </location>
</feature>
<dbReference type="CDD" id="cd03250">
    <property type="entry name" value="ABCC_MRP_domain1"/>
    <property type="match status" value="1"/>
</dbReference>
<evidence type="ECO:0000256" key="10">
    <source>
        <dbReference type="SAM" id="Phobius"/>
    </source>
</evidence>
<feature type="transmembrane region" description="Helical" evidence="10">
    <location>
        <begin position="295"/>
        <end position="315"/>
    </location>
</feature>
<dbReference type="SUPFAM" id="SSF52540">
    <property type="entry name" value="P-loop containing nucleoside triphosphate hydrolases"/>
    <property type="match status" value="2"/>
</dbReference>
<evidence type="ECO:0000256" key="3">
    <source>
        <dbReference type="ARBA" id="ARBA00022692"/>
    </source>
</evidence>
<evidence type="ECO:0000256" key="2">
    <source>
        <dbReference type="ARBA" id="ARBA00022448"/>
    </source>
</evidence>
<evidence type="ECO:0000313" key="14">
    <source>
        <dbReference type="Proteomes" id="UP000019132"/>
    </source>
</evidence>
<dbReference type="Proteomes" id="UP000019132">
    <property type="component" value="Unassembled WGS sequence"/>
</dbReference>
<dbReference type="GO" id="GO:0005774">
    <property type="term" value="C:vacuolar membrane"/>
    <property type="evidence" value="ECO:0007669"/>
    <property type="project" value="UniProtKB-SubCell"/>
</dbReference>
<dbReference type="InterPro" id="IPR036640">
    <property type="entry name" value="ABC1_TM_sf"/>
</dbReference>
<feature type="region of interest" description="Disordered" evidence="9">
    <location>
        <begin position="505"/>
        <end position="527"/>
    </location>
</feature>
<dbReference type="PROSITE" id="PS50893">
    <property type="entry name" value="ABC_TRANSPORTER_2"/>
    <property type="match status" value="2"/>
</dbReference>
<dbReference type="FunFam" id="1.20.1560.10:FF:000123">
    <property type="entry name" value="Mini-chromosome maintenance complex-binding protein"/>
    <property type="match status" value="1"/>
</dbReference>